<proteinExistence type="inferred from homology"/>
<dbReference type="SUPFAM" id="SSF54909">
    <property type="entry name" value="Dimeric alpha+beta barrel"/>
    <property type="match status" value="1"/>
</dbReference>
<feature type="domain" description="YCII-related" evidence="2">
    <location>
        <begin position="1"/>
        <end position="115"/>
    </location>
</feature>
<dbReference type="Gene3D" id="3.30.70.1060">
    <property type="entry name" value="Dimeric alpha+beta barrel"/>
    <property type="match status" value="1"/>
</dbReference>
<name>A0ABQ3EBH0_9ACTN</name>
<organism evidence="3 4">
    <name type="scientific">Streptomyces chryseus</name>
    <dbReference type="NCBI Taxonomy" id="68186"/>
    <lineage>
        <taxon>Bacteria</taxon>
        <taxon>Bacillati</taxon>
        <taxon>Actinomycetota</taxon>
        <taxon>Actinomycetes</taxon>
        <taxon>Kitasatosporales</taxon>
        <taxon>Streptomycetaceae</taxon>
        <taxon>Streptomyces</taxon>
    </lineage>
</organism>
<evidence type="ECO:0000313" key="3">
    <source>
        <dbReference type="EMBL" id="GHB29472.1"/>
    </source>
</evidence>
<dbReference type="Pfam" id="PF03795">
    <property type="entry name" value="YCII"/>
    <property type="match status" value="1"/>
</dbReference>
<dbReference type="EMBL" id="BMVO01000034">
    <property type="protein sequence ID" value="GHB29472.1"/>
    <property type="molecule type" value="Genomic_DNA"/>
</dbReference>
<comment type="caution">
    <text evidence="3">The sequence shown here is derived from an EMBL/GenBank/DDBJ whole genome shotgun (WGS) entry which is preliminary data.</text>
</comment>
<dbReference type="InterPro" id="IPR005545">
    <property type="entry name" value="YCII"/>
</dbReference>
<dbReference type="RefSeq" id="WP_138895554.1">
    <property type="nucleotide sequence ID" value="NZ_BMVO01000034.1"/>
</dbReference>
<evidence type="ECO:0000259" key="2">
    <source>
        <dbReference type="Pfam" id="PF03795"/>
    </source>
</evidence>
<sequence>MKYMLLINLNPKANEALNEEQQAAVGAAHEKLMAVTKEAGEFVAAEALGEPANTTVVRVRDGRTAASEGPLVDAEEYFCGYYIVDVASKERAIELAAMIPDAQWSAVEVRPFFEMPEEG</sequence>
<gene>
    <name evidence="3" type="ORF">GCM10010346_61260</name>
</gene>
<reference evidence="4" key="1">
    <citation type="journal article" date="2019" name="Int. J. Syst. Evol. Microbiol.">
        <title>The Global Catalogue of Microorganisms (GCM) 10K type strain sequencing project: providing services to taxonomists for standard genome sequencing and annotation.</title>
        <authorList>
            <consortium name="The Broad Institute Genomics Platform"/>
            <consortium name="The Broad Institute Genome Sequencing Center for Infectious Disease"/>
            <person name="Wu L."/>
            <person name="Ma J."/>
        </authorList>
    </citation>
    <scope>NUCLEOTIDE SEQUENCE [LARGE SCALE GENOMIC DNA]</scope>
    <source>
        <strain evidence="4">JCM 4737</strain>
    </source>
</reference>
<dbReference type="InterPro" id="IPR011008">
    <property type="entry name" value="Dimeric_a/b-barrel"/>
</dbReference>
<comment type="similarity">
    <text evidence="1">Belongs to the YciI family.</text>
</comment>
<dbReference type="PANTHER" id="PTHR35174">
    <property type="entry name" value="BLL7171 PROTEIN-RELATED"/>
    <property type="match status" value="1"/>
</dbReference>
<evidence type="ECO:0000256" key="1">
    <source>
        <dbReference type="ARBA" id="ARBA00007689"/>
    </source>
</evidence>
<dbReference type="PANTHER" id="PTHR35174:SF3">
    <property type="entry name" value="BLL7171 PROTEIN"/>
    <property type="match status" value="1"/>
</dbReference>
<evidence type="ECO:0000313" key="4">
    <source>
        <dbReference type="Proteomes" id="UP000599437"/>
    </source>
</evidence>
<dbReference type="Proteomes" id="UP000599437">
    <property type="component" value="Unassembled WGS sequence"/>
</dbReference>
<protein>
    <recommendedName>
        <fullName evidence="2">YCII-related domain-containing protein</fullName>
    </recommendedName>
</protein>
<keyword evidence="4" id="KW-1185">Reference proteome</keyword>
<accession>A0ABQ3EBH0</accession>